<organism evidence="2 3">
    <name type="scientific">Solanum commersonii</name>
    <name type="common">Commerson's wild potato</name>
    <name type="synonym">Commerson's nightshade</name>
    <dbReference type="NCBI Taxonomy" id="4109"/>
    <lineage>
        <taxon>Eukaryota</taxon>
        <taxon>Viridiplantae</taxon>
        <taxon>Streptophyta</taxon>
        <taxon>Embryophyta</taxon>
        <taxon>Tracheophyta</taxon>
        <taxon>Spermatophyta</taxon>
        <taxon>Magnoliopsida</taxon>
        <taxon>eudicotyledons</taxon>
        <taxon>Gunneridae</taxon>
        <taxon>Pentapetalae</taxon>
        <taxon>asterids</taxon>
        <taxon>lamiids</taxon>
        <taxon>Solanales</taxon>
        <taxon>Solanaceae</taxon>
        <taxon>Solanoideae</taxon>
        <taxon>Solaneae</taxon>
        <taxon>Solanum</taxon>
    </lineage>
</organism>
<protein>
    <submittedName>
        <fullName evidence="2">Uncharacterized protein</fullName>
    </submittedName>
</protein>
<dbReference type="AlphaFoldDB" id="A0A9J6AFY8"/>
<sequence>MSMRLLVSWSMNGANPLLDFAKAFESCDANSCFSWWRTYYSFKDRKVIPRNLYHPTRLANGLEIRPTPPPLRRARSRDRDRLEPRRTPDAIWNKASLQTGSRLKGLVGSVVTSEAIKRRTRTGSPKAKWSGLRLPLIEPNAESAKLNLALRKVYKIYKATVC</sequence>
<accession>A0A9J6AFY8</accession>
<feature type="region of interest" description="Disordered" evidence="1">
    <location>
        <begin position="63"/>
        <end position="85"/>
    </location>
</feature>
<evidence type="ECO:0000313" key="3">
    <source>
        <dbReference type="Proteomes" id="UP000824120"/>
    </source>
</evidence>
<evidence type="ECO:0000313" key="2">
    <source>
        <dbReference type="EMBL" id="KAG5623010.1"/>
    </source>
</evidence>
<dbReference type="Proteomes" id="UP000824120">
    <property type="component" value="Chromosome 2"/>
</dbReference>
<proteinExistence type="predicted"/>
<name>A0A9J6AFY8_SOLCO</name>
<keyword evidence="3" id="KW-1185">Reference proteome</keyword>
<comment type="caution">
    <text evidence="2">The sequence shown here is derived from an EMBL/GenBank/DDBJ whole genome shotgun (WGS) entry which is preliminary data.</text>
</comment>
<gene>
    <name evidence="2" type="ORF">H5410_008228</name>
</gene>
<evidence type="ECO:0000256" key="1">
    <source>
        <dbReference type="SAM" id="MobiDB-lite"/>
    </source>
</evidence>
<reference evidence="2 3" key="1">
    <citation type="submission" date="2020-09" db="EMBL/GenBank/DDBJ databases">
        <title>De no assembly of potato wild relative species, Solanum commersonii.</title>
        <authorList>
            <person name="Cho K."/>
        </authorList>
    </citation>
    <scope>NUCLEOTIDE SEQUENCE [LARGE SCALE GENOMIC DNA]</scope>
    <source>
        <strain evidence="2">LZ3.2</strain>
        <tissue evidence="2">Leaf</tissue>
    </source>
</reference>
<dbReference type="EMBL" id="JACXVP010000002">
    <property type="protein sequence ID" value="KAG5623010.1"/>
    <property type="molecule type" value="Genomic_DNA"/>
</dbReference>